<gene>
    <name evidence="3" type="ORF">SAMN02745215_03200</name>
</gene>
<dbReference type="InterPro" id="IPR006976">
    <property type="entry name" value="VanZ-like"/>
</dbReference>
<feature type="transmembrane region" description="Helical" evidence="1">
    <location>
        <begin position="12"/>
        <end position="31"/>
    </location>
</feature>
<dbReference type="InterPro" id="IPR016747">
    <property type="entry name" value="Phosphotransbutyrylase"/>
</dbReference>
<name>A0A1M7U8S4_9FIRM</name>
<dbReference type="AlphaFoldDB" id="A0A1M7U8S4"/>
<dbReference type="STRING" id="1121395.SAMN02745215_03200"/>
<organism evidence="3 4">
    <name type="scientific">Desulfitobacterium chlororespirans DSM 11544</name>
    <dbReference type="NCBI Taxonomy" id="1121395"/>
    <lineage>
        <taxon>Bacteria</taxon>
        <taxon>Bacillati</taxon>
        <taxon>Bacillota</taxon>
        <taxon>Clostridia</taxon>
        <taxon>Eubacteriales</taxon>
        <taxon>Desulfitobacteriaceae</taxon>
        <taxon>Desulfitobacterium</taxon>
    </lineage>
</organism>
<sequence length="156" mass="16975">MQDRKEKNSLIFIISWAAVLLWMGIIFYLSAQAAAQSDELSQGIAERLFSAVAKALPGLNMDYIQSNFIVRKSAHFLTYLVLSVLTMNALRQCSVKGVRQIAIALGICVLYAVSDEVHQLFVPGRSGQIEDVLLDSGGAIVGAALHRLFKGKIGHG</sequence>
<keyword evidence="1" id="KW-0812">Transmembrane</keyword>
<evidence type="ECO:0000259" key="2">
    <source>
        <dbReference type="Pfam" id="PF04892"/>
    </source>
</evidence>
<keyword evidence="1" id="KW-0472">Membrane</keyword>
<keyword evidence="4" id="KW-1185">Reference proteome</keyword>
<proteinExistence type="predicted"/>
<accession>A0A1M7U8S4</accession>
<dbReference type="Pfam" id="PF04892">
    <property type="entry name" value="VanZ"/>
    <property type="match status" value="1"/>
</dbReference>
<evidence type="ECO:0000256" key="1">
    <source>
        <dbReference type="SAM" id="Phobius"/>
    </source>
</evidence>
<evidence type="ECO:0000313" key="4">
    <source>
        <dbReference type="Proteomes" id="UP000184010"/>
    </source>
</evidence>
<feature type="transmembrane region" description="Helical" evidence="1">
    <location>
        <begin position="73"/>
        <end position="90"/>
    </location>
</feature>
<evidence type="ECO:0000313" key="3">
    <source>
        <dbReference type="EMBL" id="SHN79441.1"/>
    </source>
</evidence>
<feature type="domain" description="VanZ-like" evidence="2">
    <location>
        <begin position="16"/>
        <end position="149"/>
    </location>
</feature>
<dbReference type="NCBIfam" id="NF037970">
    <property type="entry name" value="vanZ_1"/>
    <property type="match status" value="1"/>
</dbReference>
<reference evidence="4" key="1">
    <citation type="submission" date="2016-12" db="EMBL/GenBank/DDBJ databases">
        <authorList>
            <person name="Varghese N."/>
            <person name="Submissions S."/>
        </authorList>
    </citation>
    <scope>NUCLEOTIDE SEQUENCE [LARGE SCALE GENOMIC DNA]</scope>
    <source>
        <strain evidence="4">DSM 11544</strain>
    </source>
</reference>
<protein>
    <submittedName>
        <fullName evidence="3">VanZ like family protein</fullName>
    </submittedName>
</protein>
<keyword evidence="1" id="KW-1133">Transmembrane helix</keyword>
<dbReference type="Proteomes" id="UP000184010">
    <property type="component" value="Unassembled WGS sequence"/>
</dbReference>
<dbReference type="PIRSF" id="PIRSF019083">
    <property type="entry name" value="UCP019083_VanZ"/>
    <property type="match status" value="1"/>
</dbReference>
<dbReference type="EMBL" id="FRDN01000010">
    <property type="protein sequence ID" value="SHN79441.1"/>
    <property type="molecule type" value="Genomic_DNA"/>
</dbReference>
<dbReference type="RefSeq" id="WP_072773532.1">
    <property type="nucleotide sequence ID" value="NZ_FRDN01000010.1"/>
</dbReference>